<protein>
    <submittedName>
        <fullName evidence="1">Uncharacterized protein</fullName>
    </submittedName>
</protein>
<gene>
    <name evidence="1" type="ORF">CTRU02_214889</name>
</gene>
<organism evidence="1 2">
    <name type="scientific">Colletotrichum truncatum</name>
    <name type="common">Anthracnose fungus</name>
    <name type="synonym">Colletotrichum capsici</name>
    <dbReference type="NCBI Taxonomy" id="5467"/>
    <lineage>
        <taxon>Eukaryota</taxon>
        <taxon>Fungi</taxon>
        <taxon>Dikarya</taxon>
        <taxon>Ascomycota</taxon>
        <taxon>Pezizomycotina</taxon>
        <taxon>Sordariomycetes</taxon>
        <taxon>Hypocreomycetidae</taxon>
        <taxon>Glomerellales</taxon>
        <taxon>Glomerellaceae</taxon>
        <taxon>Colletotrichum</taxon>
        <taxon>Colletotrichum truncatum species complex</taxon>
    </lineage>
</organism>
<sequence length="43" mass="4528">MQPLTVTSPLPGCYSPRERVSATLTGASVQRCTGLCLGATKLY</sequence>
<comment type="caution">
    <text evidence="1">The sequence shown here is derived from an EMBL/GenBank/DDBJ whole genome shotgun (WGS) entry which is preliminary data.</text>
</comment>
<name>A0ACC3YDY2_COLTU</name>
<dbReference type="Proteomes" id="UP000805649">
    <property type="component" value="Unassembled WGS sequence"/>
</dbReference>
<evidence type="ECO:0000313" key="2">
    <source>
        <dbReference type="Proteomes" id="UP000805649"/>
    </source>
</evidence>
<evidence type="ECO:0000313" key="1">
    <source>
        <dbReference type="EMBL" id="KAL0930069.1"/>
    </source>
</evidence>
<accession>A0ACC3YDY2</accession>
<proteinExistence type="predicted"/>
<keyword evidence="2" id="KW-1185">Reference proteome</keyword>
<reference evidence="1 2" key="1">
    <citation type="journal article" date="2020" name="Phytopathology">
        <title>Genome Sequence Resources of Colletotrichum truncatum, C. plurivorum, C. musicola, and C. sojae: Four Species Pathogenic to Soybean (Glycine max).</title>
        <authorList>
            <person name="Rogerio F."/>
            <person name="Boufleur T.R."/>
            <person name="Ciampi-Guillardi M."/>
            <person name="Sukno S.A."/>
            <person name="Thon M.R."/>
            <person name="Massola Junior N.S."/>
            <person name="Baroncelli R."/>
        </authorList>
    </citation>
    <scope>NUCLEOTIDE SEQUENCE [LARGE SCALE GENOMIC DNA]</scope>
    <source>
        <strain evidence="1 2">CMES1059</strain>
    </source>
</reference>
<dbReference type="EMBL" id="VUJX02000012">
    <property type="protein sequence ID" value="KAL0930069.1"/>
    <property type="molecule type" value="Genomic_DNA"/>
</dbReference>